<feature type="active site" evidence="8">
    <location>
        <position position="413"/>
    </location>
</feature>
<dbReference type="CDD" id="cd05016">
    <property type="entry name" value="SIS_PGI_2"/>
    <property type="match status" value="1"/>
</dbReference>
<evidence type="ECO:0000256" key="3">
    <source>
        <dbReference type="ARBA" id="ARBA00022432"/>
    </source>
</evidence>
<dbReference type="PROSITE" id="PS00765">
    <property type="entry name" value="P_GLUCOSE_ISOMERASE_1"/>
    <property type="match status" value="1"/>
</dbReference>
<comment type="pathway">
    <text evidence="1 8 9">Carbohydrate degradation; glycolysis; D-glyceraldehyde 3-phosphate and glycerone phosphate from D-glucose: step 2/4.</text>
</comment>
<evidence type="ECO:0000256" key="7">
    <source>
        <dbReference type="ARBA" id="ARBA00029321"/>
    </source>
</evidence>
<dbReference type="GO" id="GO:0051156">
    <property type="term" value="P:glucose 6-phosphate metabolic process"/>
    <property type="evidence" value="ECO:0007669"/>
    <property type="project" value="TreeGrafter"/>
</dbReference>
<dbReference type="FunFam" id="3.40.50.10490:FF:000016">
    <property type="entry name" value="Glucose-6-phosphate isomerase"/>
    <property type="match status" value="1"/>
</dbReference>
<dbReference type="NCBIfam" id="NF010697">
    <property type="entry name" value="PRK14097.1"/>
    <property type="match status" value="1"/>
</dbReference>
<dbReference type="RefSeq" id="WP_115734949.1">
    <property type="nucleotide sequence ID" value="NZ_FUZK01000002.1"/>
</dbReference>
<comment type="subcellular location">
    <subcellularLocation>
        <location evidence="8">Cytoplasm</location>
    </subcellularLocation>
</comment>
<evidence type="ECO:0000256" key="5">
    <source>
        <dbReference type="ARBA" id="ARBA00023152"/>
    </source>
</evidence>
<dbReference type="PANTHER" id="PTHR11469">
    <property type="entry name" value="GLUCOSE-6-PHOSPHATE ISOMERASE"/>
    <property type="match status" value="1"/>
</dbReference>
<dbReference type="EC" id="5.3.1.9" evidence="8"/>
<keyword evidence="3 8" id="KW-0312">Gluconeogenesis</keyword>
<keyword evidence="6 8" id="KW-0413">Isomerase</keyword>
<gene>
    <name evidence="8 10" type="primary">pgi</name>
    <name evidence="10" type="ORF">Aocu_00350</name>
</gene>
<dbReference type="PROSITE" id="PS51463">
    <property type="entry name" value="P_GLUCOSE_ISOMERASE_3"/>
    <property type="match status" value="1"/>
</dbReference>
<dbReference type="GO" id="GO:0004347">
    <property type="term" value="F:glucose-6-phosphate isomerase activity"/>
    <property type="evidence" value="ECO:0007669"/>
    <property type="project" value="UniProtKB-UniRule"/>
</dbReference>
<keyword evidence="4 8" id="KW-0963">Cytoplasm</keyword>
<comment type="similarity">
    <text evidence="2 8 9">Belongs to the GPI family.</text>
</comment>
<dbReference type="FunCoup" id="A0A061A892">
    <property type="interactions" value="277"/>
</dbReference>
<dbReference type="GO" id="GO:0005829">
    <property type="term" value="C:cytosol"/>
    <property type="evidence" value="ECO:0007669"/>
    <property type="project" value="TreeGrafter"/>
</dbReference>
<evidence type="ECO:0000256" key="9">
    <source>
        <dbReference type="RuleBase" id="RU000612"/>
    </source>
</evidence>
<keyword evidence="11" id="KW-1185">Reference proteome</keyword>
<dbReference type="GO" id="GO:0097367">
    <property type="term" value="F:carbohydrate derivative binding"/>
    <property type="evidence" value="ECO:0007669"/>
    <property type="project" value="InterPro"/>
</dbReference>
<dbReference type="GO" id="GO:0006094">
    <property type="term" value="P:gluconeogenesis"/>
    <property type="evidence" value="ECO:0007669"/>
    <property type="project" value="UniProtKB-UniRule"/>
</dbReference>
<dbReference type="OrthoDB" id="140919at2"/>
<reference evidence="11" key="1">
    <citation type="submission" date="2014-05" db="EMBL/GenBank/DDBJ databases">
        <authorList>
            <person name="Kube M."/>
        </authorList>
    </citation>
    <scope>NUCLEOTIDE SEQUENCE [LARGE SCALE GENOMIC DNA]</scope>
</reference>
<dbReference type="UniPathway" id="UPA00138"/>
<dbReference type="HOGENOM" id="CLU_037303_0_1_14"/>
<dbReference type="InterPro" id="IPR001672">
    <property type="entry name" value="G6P_Isomerase"/>
</dbReference>
<dbReference type="GO" id="GO:0048029">
    <property type="term" value="F:monosaccharide binding"/>
    <property type="evidence" value="ECO:0007669"/>
    <property type="project" value="TreeGrafter"/>
</dbReference>
<dbReference type="PRINTS" id="PR00662">
    <property type="entry name" value="G6PISOMERASE"/>
</dbReference>
<evidence type="ECO:0000313" key="11">
    <source>
        <dbReference type="Proteomes" id="UP000032434"/>
    </source>
</evidence>
<dbReference type="CDD" id="cd05015">
    <property type="entry name" value="SIS_PGI_1"/>
    <property type="match status" value="1"/>
</dbReference>
<dbReference type="Gene3D" id="3.40.50.10490">
    <property type="entry name" value="Glucose-6-phosphate isomerase like protein, domain 1"/>
    <property type="match status" value="2"/>
</dbReference>
<evidence type="ECO:0000256" key="6">
    <source>
        <dbReference type="ARBA" id="ARBA00023235"/>
    </source>
</evidence>
<name>A0A061A892_9MOLU</name>
<evidence type="ECO:0000313" key="10">
    <source>
        <dbReference type="EMBL" id="CDR30108.1"/>
    </source>
</evidence>
<dbReference type="EMBL" id="LK028559">
    <property type="protein sequence ID" value="CDR30108.1"/>
    <property type="molecule type" value="Genomic_DNA"/>
</dbReference>
<evidence type="ECO:0000256" key="8">
    <source>
        <dbReference type="HAMAP-Rule" id="MF_00473"/>
    </source>
</evidence>
<dbReference type="InterPro" id="IPR035476">
    <property type="entry name" value="SIS_PGI_1"/>
</dbReference>
<dbReference type="STRING" id="35623.Aocu_00350"/>
<comment type="pathway">
    <text evidence="8">Carbohydrate biosynthesis; gluconeogenesis.</text>
</comment>
<evidence type="ECO:0000256" key="2">
    <source>
        <dbReference type="ARBA" id="ARBA00006604"/>
    </source>
</evidence>
<evidence type="ECO:0000256" key="4">
    <source>
        <dbReference type="ARBA" id="ARBA00022490"/>
    </source>
</evidence>
<accession>A0A061A892</accession>
<dbReference type="PROSITE" id="PS00174">
    <property type="entry name" value="P_GLUCOSE_ISOMERASE_2"/>
    <property type="match status" value="1"/>
</dbReference>
<dbReference type="InterPro" id="IPR018189">
    <property type="entry name" value="Phosphoglucose_isomerase_CS"/>
</dbReference>
<feature type="active site" description="Proton donor" evidence="8">
    <location>
        <position position="279"/>
    </location>
</feature>
<dbReference type="AlphaFoldDB" id="A0A061A892"/>
<dbReference type="FunFam" id="3.40.50.10490:FF:000015">
    <property type="entry name" value="Glucose-6-phosphate isomerase"/>
    <property type="match status" value="1"/>
</dbReference>
<evidence type="ECO:0000256" key="1">
    <source>
        <dbReference type="ARBA" id="ARBA00004926"/>
    </source>
</evidence>
<dbReference type="PATRIC" id="fig|35623.3.peg.35"/>
<organism evidence="10 11">
    <name type="scientific">Acholeplasma oculi</name>
    <dbReference type="NCBI Taxonomy" id="35623"/>
    <lineage>
        <taxon>Bacteria</taxon>
        <taxon>Bacillati</taxon>
        <taxon>Mycoplasmatota</taxon>
        <taxon>Mollicutes</taxon>
        <taxon>Acholeplasmatales</taxon>
        <taxon>Acholeplasmataceae</taxon>
        <taxon>Acholeplasma</taxon>
    </lineage>
</organism>
<comment type="caution">
    <text evidence="8">Lacks conserved residue(s) required for the propagation of feature annotation.</text>
</comment>
<dbReference type="UniPathway" id="UPA00109">
    <property type="reaction ID" value="UER00181"/>
</dbReference>
<dbReference type="InterPro" id="IPR046348">
    <property type="entry name" value="SIS_dom_sf"/>
</dbReference>
<dbReference type="KEGG" id="aoc:Aocu_00350"/>
<dbReference type="HAMAP" id="MF_00473">
    <property type="entry name" value="G6P_isomerase"/>
    <property type="match status" value="1"/>
</dbReference>
<dbReference type="Pfam" id="PF00342">
    <property type="entry name" value="PGI"/>
    <property type="match status" value="1"/>
</dbReference>
<comment type="function">
    <text evidence="8">Catalyzes the reversible isomerization of glucose-6-phosphate to fructose-6-phosphate.</text>
</comment>
<keyword evidence="5 8" id="KW-0324">Glycolysis</keyword>
<proteinExistence type="inferred from homology"/>
<dbReference type="InParanoid" id="A0A061A892"/>
<dbReference type="GO" id="GO:0006096">
    <property type="term" value="P:glycolytic process"/>
    <property type="evidence" value="ECO:0007669"/>
    <property type="project" value="UniProtKB-UniRule"/>
</dbReference>
<comment type="catalytic activity">
    <reaction evidence="7 8 9">
        <text>alpha-D-glucose 6-phosphate = beta-D-fructose 6-phosphate</text>
        <dbReference type="Rhea" id="RHEA:11816"/>
        <dbReference type="ChEBI" id="CHEBI:57634"/>
        <dbReference type="ChEBI" id="CHEBI:58225"/>
        <dbReference type="EC" id="5.3.1.9"/>
    </reaction>
</comment>
<dbReference type="InterPro" id="IPR035482">
    <property type="entry name" value="SIS_PGI_2"/>
</dbReference>
<dbReference type="Proteomes" id="UP000032434">
    <property type="component" value="Chromosome 1"/>
</dbReference>
<protein>
    <recommendedName>
        <fullName evidence="8">Glucose-6-phosphate isomerase</fullName>
        <shortName evidence="8">GPI</shortName>
        <ecNumber evidence="8">5.3.1.9</ecNumber>
    </recommendedName>
    <alternativeName>
        <fullName evidence="8">Phosphoglucose isomerase</fullName>
        <shortName evidence="8">PGI</shortName>
    </alternativeName>
    <alternativeName>
        <fullName evidence="8">Phosphohexose isomerase</fullName>
        <shortName evidence="8">PHI</shortName>
    </alternativeName>
</protein>
<dbReference type="SUPFAM" id="SSF53697">
    <property type="entry name" value="SIS domain"/>
    <property type="match status" value="1"/>
</dbReference>
<dbReference type="PANTHER" id="PTHR11469:SF1">
    <property type="entry name" value="GLUCOSE-6-PHOSPHATE ISOMERASE"/>
    <property type="match status" value="1"/>
</dbReference>
<sequence length="423" mass="47794">MIKVQIKDAERFLDQKVSTLQGRVEDVHDMIRNKSGLGNDFLGWLDLPVSINQEELARIKKLKEQYKDLDCLVVIGIGGSYLGAKAGLEFLKTPFKKSKPEIIFAGHHLSANYLKHLLKYLNKKNYAINVISKSGTTTEPAVAFRLLKQHIEEKYGIDEARRRIFATTDKARGSLYQLAKNEGYERFVIEDTVGGRFSVLTSVGLLPFVFAGIDVDGLLNGAKDAYMDAQTPDLKKNQAYLYAATRYLLSQSGKDVEYLVNYEPRLTFFAEWWKQLFGESEGKNHLGLLVASASFTTDLHSLGQQIQDGKRIIFETVLNVKKTDKLTIPWDQNNLDQLNYIADKEISYVNEQAMLGTKEAHVDGLVPNIVITIGKLDSYHFGYLVYFFEIACAMSAYLLGVNPFDQPGVEAYKKNMFRLLGKK</sequence>